<evidence type="ECO:0000256" key="1">
    <source>
        <dbReference type="ARBA" id="ARBA00004442"/>
    </source>
</evidence>
<sequence length="562" mass="63619">MKSSIARKSIGYLFYLSLFSGTAFATDVLTQEQQQLKHQRIIQETDEALKKAEKFLRKEADPKTDNTLTDDTQTDRTIKRITVDQAGQSVRLDFDSVIKQYEGKPLTTKQVFALVKDLTDVLYRAGYVTSAVGLKSNVTDKNELDFIIHWGYVSDYFVNGALPETFKDKAMLFVLPNLKNKLLNVYDVDQLVEILNTTNKSTEIKVIAAEKDGESNFNLITQRTYLPRITLGFNNSGAENNENGRNQLTASISWSDLLGINDSWYFSTGYRLYKKHKRNNQQNYLLSYSQPFSSYTLDLRVSQSDSKKEIKGIHSYSSEGKIKTANIKLAKVLARNKDMIFSGYGELEFKTKKNYIGDRLVSHYNNNKLTVGLSYITNVLGGKLYNDISYSNGLGWFGADSLAYNSKGDKTLSLLSGTMSWYKAFLVKERALNYQLRLGFQYSPYSLYSDNQFSIGDEYTVRGFKGGITSGDSGYYISQTFDIPFYPQKMSISQIKPFLGVDFGRIFKHLNQGNETIAGMAIGTKVQISRLNLSFTYSKPIKNVKVNKGDAHIYYVNGSISF</sequence>
<dbReference type="GO" id="GO:0009279">
    <property type="term" value="C:cell outer membrane"/>
    <property type="evidence" value="ECO:0007669"/>
    <property type="project" value="UniProtKB-SubCell"/>
</dbReference>
<dbReference type="GO" id="GO:0098046">
    <property type="term" value="C:type V protein secretion system complex"/>
    <property type="evidence" value="ECO:0007669"/>
    <property type="project" value="TreeGrafter"/>
</dbReference>
<evidence type="ECO:0000256" key="7">
    <source>
        <dbReference type="ARBA" id="ARBA00023136"/>
    </source>
</evidence>
<evidence type="ECO:0000256" key="3">
    <source>
        <dbReference type="ARBA" id="ARBA00022448"/>
    </source>
</evidence>
<dbReference type="InterPro" id="IPR051544">
    <property type="entry name" value="TPS_OM_transporter"/>
</dbReference>
<evidence type="ECO:0000256" key="9">
    <source>
        <dbReference type="SAM" id="SignalP"/>
    </source>
</evidence>
<dbReference type="Gene3D" id="3.10.20.310">
    <property type="entry name" value="membrane protein fhac"/>
    <property type="match status" value="1"/>
</dbReference>
<feature type="chain" id="PRO_5005483087" description="POTRA domain-containing protein" evidence="9">
    <location>
        <begin position="26"/>
        <end position="562"/>
    </location>
</feature>
<dbReference type="Pfam" id="PF08479">
    <property type="entry name" value="POTRA_2"/>
    <property type="match status" value="1"/>
</dbReference>
<dbReference type="EMBL" id="LC056028">
    <property type="protein sequence ID" value="BAS18816.1"/>
    <property type="molecule type" value="Genomic_DNA"/>
</dbReference>
<gene>
    <name evidence="11" type="primary">ibpB</name>
</gene>
<dbReference type="InterPro" id="IPR034746">
    <property type="entry name" value="POTRA"/>
</dbReference>
<accession>A0A0K2RVH1</accession>
<name>A0A0K2RVH1_9PAST</name>
<dbReference type="InterPro" id="IPR027282">
    <property type="entry name" value="TPS"/>
</dbReference>
<evidence type="ECO:0000256" key="2">
    <source>
        <dbReference type="ARBA" id="ARBA00009055"/>
    </source>
</evidence>
<evidence type="ECO:0000256" key="8">
    <source>
        <dbReference type="ARBA" id="ARBA00023237"/>
    </source>
</evidence>
<dbReference type="PROSITE" id="PS51779">
    <property type="entry name" value="POTRA"/>
    <property type="match status" value="1"/>
</dbReference>
<keyword evidence="5" id="KW-0812">Transmembrane</keyword>
<dbReference type="Gene3D" id="2.40.160.50">
    <property type="entry name" value="membrane protein fhac: a member of the omp85/tpsb transporter family"/>
    <property type="match status" value="1"/>
</dbReference>
<evidence type="ECO:0000259" key="10">
    <source>
        <dbReference type="PROSITE" id="PS51779"/>
    </source>
</evidence>
<proteinExistence type="inferred from homology"/>
<keyword evidence="9" id="KW-0732">Signal</keyword>
<evidence type="ECO:0000256" key="5">
    <source>
        <dbReference type="ARBA" id="ARBA00022692"/>
    </source>
</evidence>
<dbReference type="AlphaFoldDB" id="A0A0K2RVH1"/>
<dbReference type="GO" id="GO:0046819">
    <property type="term" value="P:protein secretion by the type V secretion system"/>
    <property type="evidence" value="ECO:0007669"/>
    <property type="project" value="TreeGrafter"/>
</dbReference>
<evidence type="ECO:0000256" key="4">
    <source>
        <dbReference type="ARBA" id="ARBA00022452"/>
    </source>
</evidence>
<keyword evidence="8" id="KW-0998">Cell outer membrane</keyword>
<dbReference type="PANTHER" id="PTHR34597">
    <property type="entry name" value="SLR1661 PROTEIN"/>
    <property type="match status" value="1"/>
</dbReference>
<dbReference type="InterPro" id="IPR013686">
    <property type="entry name" value="Polypept-transport_assoc_ShlB"/>
</dbReference>
<keyword evidence="7" id="KW-0472">Membrane</keyword>
<keyword evidence="6" id="KW-0653">Protein transport</keyword>
<protein>
    <recommendedName>
        <fullName evidence="10">POTRA domain-containing protein</fullName>
    </recommendedName>
</protein>
<dbReference type="PIRSF" id="PIRSF029745">
    <property type="entry name" value="FhaC"/>
    <property type="match status" value="1"/>
</dbReference>
<feature type="signal peptide" evidence="9">
    <location>
        <begin position="1"/>
        <end position="25"/>
    </location>
</feature>
<organism evidence="11">
    <name type="scientific">Rodentibacter pneumotropicus</name>
    <dbReference type="NCBI Taxonomy" id="758"/>
    <lineage>
        <taxon>Bacteria</taxon>
        <taxon>Pseudomonadati</taxon>
        <taxon>Pseudomonadota</taxon>
        <taxon>Gammaproteobacteria</taxon>
        <taxon>Pasteurellales</taxon>
        <taxon>Pasteurellaceae</taxon>
        <taxon>Rodentibacter</taxon>
    </lineage>
</organism>
<evidence type="ECO:0000256" key="6">
    <source>
        <dbReference type="ARBA" id="ARBA00022927"/>
    </source>
</evidence>
<dbReference type="Pfam" id="PF03865">
    <property type="entry name" value="ShlB"/>
    <property type="match status" value="1"/>
</dbReference>
<keyword evidence="3" id="KW-0813">Transport</keyword>
<dbReference type="PANTHER" id="PTHR34597:SF3">
    <property type="entry name" value="OUTER MEMBRANE TRANSPORTER CDIB"/>
    <property type="match status" value="1"/>
</dbReference>
<evidence type="ECO:0000313" key="11">
    <source>
        <dbReference type="EMBL" id="BAS18816.1"/>
    </source>
</evidence>
<feature type="domain" description="POTRA" evidence="10">
    <location>
        <begin position="76"/>
        <end position="151"/>
    </location>
</feature>
<comment type="subcellular location">
    <subcellularLocation>
        <location evidence="1">Cell outer membrane</location>
    </subcellularLocation>
</comment>
<reference evidence="11" key="1">
    <citation type="submission" date="2015-05" db="EMBL/GenBank/DDBJ databases">
        <title>Utilizing next-generation sequencing to resolve the backbone and inform taxonomy of the Core Goodeniaceae.</title>
        <authorList>
            <person name="Michener P.S."/>
            <person name="Gardner A.G."/>
            <person name="Jabaily R.S."/>
            <person name="Sessa E."/>
        </authorList>
    </citation>
    <scope>NUCLEOTIDE SEQUENCE</scope>
    <source>
        <strain evidence="11">ATCC 12555</strain>
    </source>
</reference>
<dbReference type="InterPro" id="IPR005565">
    <property type="entry name" value="Hemolysn_activator_HlyB_C"/>
</dbReference>
<comment type="similarity">
    <text evidence="2">Belongs to the TPS (TC 1.B.20) family.</text>
</comment>
<dbReference type="GO" id="GO:0008320">
    <property type="term" value="F:protein transmembrane transporter activity"/>
    <property type="evidence" value="ECO:0007669"/>
    <property type="project" value="TreeGrafter"/>
</dbReference>
<keyword evidence="4" id="KW-1134">Transmembrane beta strand</keyword>